<accession>A0A3P8ITA9</accession>
<sequence>MVNPPMPEQLKVNNLVGYLDGEARDLVEEMPDADKNDYTKVVSILRTHYEAPHFRNLARQQLSDCKQGANETVRDFAERMKKLVRKVTQGQTKAAQKERLLDEFLNRIKPTLRFHVKASGPSSYDDAAIKAMTYESLLAEAINNMTIIRSAGV</sequence>
<organism evidence="3 4">
    <name type="scientific">Heligmosomoides polygyrus</name>
    <name type="common">Parasitic roundworm</name>
    <dbReference type="NCBI Taxonomy" id="6339"/>
    <lineage>
        <taxon>Eukaryota</taxon>
        <taxon>Metazoa</taxon>
        <taxon>Ecdysozoa</taxon>
        <taxon>Nematoda</taxon>
        <taxon>Chromadorea</taxon>
        <taxon>Rhabditida</taxon>
        <taxon>Rhabditina</taxon>
        <taxon>Rhabditomorpha</taxon>
        <taxon>Strongyloidea</taxon>
        <taxon>Heligmosomidae</taxon>
        <taxon>Heligmosomoides</taxon>
    </lineage>
</organism>
<name>A0A183GV35_HELPZ</name>
<evidence type="ECO:0000313" key="4">
    <source>
        <dbReference type="WBParaSite" id="HPBE_0002655501-mRNA-1"/>
    </source>
</evidence>
<gene>
    <name evidence="2" type="ORF">HPBE_LOCUS26554</name>
</gene>
<dbReference type="Pfam" id="PF03732">
    <property type="entry name" value="Retrotrans_gag"/>
    <property type="match status" value="1"/>
</dbReference>
<dbReference type="WBParaSite" id="HPBE_0002655501-mRNA-1">
    <property type="protein sequence ID" value="HPBE_0002655501-mRNA-1"/>
    <property type="gene ID" value="HPBE_0002655501"/>
</dbReference>
<reference evidence="4" key="2">
    <citation type="submission" date="2019-09" db="UniProtKB">
        <authorList>
            <consortium name="WormBaseParasite"/>
        </authorList>
    </citation>
    <scope>IDENTIFICATION</scope>
</reference>
<dbReference type="InterPro" id="IPR005162">
    <property type="entry name" value="Retrotrans_gag_dom"/>
</dbReference>
<dbReference type="PANTHER" id="PTHR33223">
    <property type="entry name" value="CCHC-TYPE DOMAIN-CONTAINING PROTEIN"/>
    <property type="match status" value="1"/>
</dbReference>
<feature type="domain" description="Retrotransposon gag" evidence="1">
    <location>
        <begin position="18"/>
        <end position="101"/>
    </location>
</feature>
<keyword evidence="3" id="KW-1185">Reference proteome</keyword>
<dbReference type="PANTHER" id="PTHR33223:SF6">
    <property type="entry name" value="CCHC-TYPE DOMAIN-CONTAINING PROTEIN"/>
    <property type="match status" value="1"/>
</dbReference>
<dbReference type="OrthoDB" id="5819653at2759"/>
<proteinExistence type="predicted"/>
<accession>A0A183GV35</accession>
<dbReference type="Proteomes" id="UP000050761">
    <property type="component" value="Unassembled WGS sequence"/>
</dbReference>
<dbReference type="AlphaFoldDB" id="A0A183GV35"/>
<evidence type="ECO:0000313" key="2">
    <source>
        <dbReference type="EMBL" id="VDP58206.1"/>
    </source>
</evidence>
<dbReference type="EMBL" id="UZAH01040243">
    <property type="protein sequence ID" value="VDP58206.1"/>
    <property type="molecule type" value="Genomic_DNA"/>
</dbReference>
<reference evidence="2 3" key="1">
    <citation type="submission" date="2018-11" db="EMBL/GenBank/DDBJ databases">
        <authorList>
            <consortium name="Pathogen Informatics"/>
        </authorList>
    </citation>
    <scope>NUCLEOTIDE SEQUENCE [LARGE SCALE GENOMIC DNA]</scope>
</reference>
<evidence type="ECO:0000259" key="1">
    <source>
        <dbReference type="Pfam" id="PF03732"/>
    </source>
</evidence>
<evidence type="ECO:0000313" key="3">
    <source>
        <dbReference type="Proteomes" id="UP000050761"/>
    </source>
</evidence>
<protein>
    <submittedName>
        <fullName evidence="4">Retrotrans_gag domain-containing protein</fullName>
    </submittedName>
</protein>